<evidence type="ECO:0008006" key="3">
    <source>
        <dbReference type="Google" id="ProtNLM"/>
    </source>
</evidence>
<dbReference type="RefSeq" id="WP_349638437.1">
    <property type="nucleotide sequence ID" value="NZ_CP090958.1"/>
</dbReference>
<proteinExistence type="predicted"/>
<sequence length="205" mass="21993">MSWRRRKPPTLVLDELPDDVRRAIEAMVEGDEVAVLRGGEEVGYLSFRSAVLEGHVLPVSRLPQPETPIPEGVTVVATAMSLSGSARRRLSDEFGSDYIVLDLNEAPESTDVLLTNPISLQLIGHLRARFPQARVIISEIDDEELGVNYTGPVSRLLSAGASAYLPPRPLSGVASAVHSYLTTDAAPGLTAPAHVEAALPAPDER</sequence>
<gene>
    <name evidence="1" type="ORF">LWF01_16375</name>
</gene>
<protein>
    <recommendedName>
        <fullName evidence="3">CBS domain-containing protein</fullName>
    </recommendedName>
</protein>
<organism evidence="1 2">
    <name type="scientific">Saxibacter everestensis</name>
    <dbReference type="NCBI Taxonomy" id="2909229"/>
    <lineage>
        <taxon>Bacteria</taxon>
        <taxon>Bacillati</taxon>
        <taxon>Actinomycetota</taxon>
        <taxon>Actinomycetes</taxon>
        <taxon>Micrococcales</taxon>
        <taxon>Brevibacteriaceae</taxon>
        <taxon>Saxibacter</taxon>
    </lineage>
</organism>
<dbReference type="EMBL" id="CP090958">
    <property type="protein sequence ID" value="WGW11647.1"/>
    <property type="molecule type" value="Genomic_DNA"/>
</dbReference>
<reference evidence="1 2" key="1">
    <citation type="submission" date="2023-05" db="EMBL/GenBank/DDBJ databases">
        <title>Lithophilousrod everest ZFBP1038 complete genpme.</title>
        <authorList>
            <person name="Tian M."/>
        </authorList>
    </citation>
    <scope>NUCLEOTIDE SEQUENCE [LARGE SCALE GENOMIC DNA]</scope>
    <source>
        <strain evidence="1 2">ZFBP1038</strain>
    </source>
</reference>
<accession>A0ABY8QRM3</accession>
<evidence type="ECO:0000313" key="2">
    <source>
        <dbReference type="Proteomes" id="UP001209083"/>
    </source>
</evidence>
<evidence type="ECO:0000313" key="1">
    <source>
        <dbReference type="EMBL" id="WGW11647.1"/>
    </source>
</evidence>
<name>A0ABY8QRM3_9MICO</name>
<keyword evidence="2" id="KW-1185">Reference proteome</keyword>
<dbReference type="Proteomes" id="UP001209083">
    <property type="component" value="Chromosome"/>
</dbReference>